<proteinExistence type="predicted"/>
<sequence>MAGEIAEERDVAAAGAGVPRGRTRWGSFALAALAAVPVLVVGLLVVALAAFALADDEEVGRFVAEEAGCGRALGFGGAALPAGAEAESCTVAHGADTAYTAVFRMPRADVRDWLAGTYPDAPAPRTVCADADADLCLDVGLSTEDLPAAAEAHAVQVTADHQDARTTLVRFSAFTLWHRPAGDAEKRGAA</sequence>
<keyword evidence="3" id="KW-1185">Reference proteome</keyword>
<keyword evidence="1" id="KW-0472">Membrane</keyword>
<gene>
    <name evidence="2" type="ORF">ACFF45_18305</name>
</gene>
<evidence type="ECO:0000256" key="1">
    <source>
        <dbReference type="SAM" id="Phobius"/>
    </source>
</evidence>
<accession>A0ABV5N2S5</accession>
<name>A0ABV5N2S5_9ACTN</name>
<feature type="transmembrane region" description="Helical" evidence="1">
    <location>
        <begin position="28"/>
        <end position="53"/>
    </location>
</feature>
<protein>
    <recommendedName>
        <fullName evidence="4">Septum formation-related domain-containing protein</fullName>
    </recommendedName>
</protein>
<evidence type="ECO:0008006" key="4">
    <source>
        <dbReference type="Google" id="ProtNLM"/>
    </source>
</evidence>
<organism evidence="2 3">
    <name type="scientific">Streptomyces cinereospinus</name>
    <dbReference type="NCBI Taxonomy" id="285561"/>
    <lineage>
        <taxon>Bacteria</taxon>
        <taxon>Bacillati</taxon>
        <taxon>Actinomycetota</taxon>
        <taxon>Actinomycetes</taxon>
        <taxon>Kitasatosporales</taxon>
        <taxon>Streptomycetaceae</taxon>
        <taxon>Streptomyces</taxon>
    </lineage>
</organism>
<reference evidence="2 3" key="1">
    <citation type="submission" date="2024-09" db="EMBL/GenBank/DDBJ databases">
        <authorList>
            <person name="Sun Q."/>
            <person name="Mori K."/>
        </authorList>
    </citation>
    <scope>NUCLEOTIDE SEQUENCE [LARGE SCALE GENOMIC DNA]</scope>
    <source>
        <strain evidence="2 3">JCM 6917</strain>
    </source>
</reference>
<dbReference type="EMBL" id="JBHMCY010000032">
    <property type="protein sequence ID" value="MFB9464607.1"/>
    <property type="molecule type" value="Genomic_DNA"/>
</dbReference>
<comment type="caution">
    <text evidence="2">The sequence shown here is derived from an EMBL/GenBank/DDBJ whole genome shotgun (WGS) entry which is preliminary data.</text>
</comment>
<keyword evidence="1" id="KW-0812">Transmembrane</keyword>
<evidence type="ECO:0000313" key="3">
    <source>
        <dbReference type="Proteomes" id="UP001589709"/>
    </source>
</evidence>
<dbReference type="RefSeq" id="WP_381347231.1">
    <property type="nucleotide sequence ID" value="NZ_JBHMCY010000032.1"/>
</dbReference>
<keyword evidence="1" id="KW-1133">Transmembrane helix</keyword>
<dbReference type="Proteomes" id="UP001589709">
    <property type="component" value="Unassembled WGS sequence"/>
</dbReference>
<evidence type="ECO:0000313" key="2">
    <source>
        <dbReference type="EMBL" id="MFB9464607.1"/>
    </source>
</evidence>